<proteinExistence type="predicted"/>
<dbReference type="Gene3D" id="1.20.58.760">
    <property type="entry name" value="Peptidase M41"/>
    <property type="match status" value="1"/>
</dbReference>
<organism evidence="1 2">
    <name type="scientific">Cylindrotheca closterium</name>
    <dbReference type="NCBI Taxonomy" id="2856"/>
    <lineage>
        <taxon>Eukaryota</taxon>
        <taxon>Sar</taxon>
        <taxon>Stramenopiles</taxon>
        <taxon>Ochrophyta</taxon>
        <taxon>Bacillariophyta</taxon>
        <taxon>Bacillariophyceae</taxon>
        <taxon>Bacillariophycidae</taxon>
        <taxon>Bacillariales</taxon>
        <taxon>Bacillariaceae</taxon>
        <taxon>Cylindrotheca</taxon>
    </lineage>
</organism>
<evidence type="ECO:0000313" key="1">
    <source>
        <dbReference type="EMBL" id="CAJ1942640.1"/>
    </source>
</evidence>
<keyword evidence="2" id="KW-1185">Reference proteome</keyword>
<name>A0AAD2FIS4_9STRA</name>
<comment type="caution">
    <text evidence="1">The sequence shown here is derived from an EMBL/GenBank/DDBJ whole genome shotgun (WGS) entry which is preliminary data.</text>
</comment>
<dbReference type="GO" id="GO:0004222">
    <property type="term" value="F:metalloendopeptidase activity"/>
    <property type="evidence" value="ECO:0007669"/>
    <property type="project" value="InterPro"/>
</dbReference>
<dbReference type="SUPFAM" id="SSF140990">
    <property type="entry name" value="FtsH protease domain-like"/>
    <property type="match status" value="1"/>
</dbReference>
<dbReference type="GO" id="GO:0005524">
    <property type="term" value="F:ATP binding"/>
    <property type="evidence" value="ECO:0007669"/>
    <property type="project" value="InterPro"/>
</dbReference>
<evidence type="ECO:0008006" key="3">
    <source>
        <dbReference type="Google" id="ProtNLM"/>
    </source>
</evidence>
<dbReference type="InterPro" id="IPR037219">
    <property type="entry name" value="Peptidase_M41-like"/>
</dbReference>
<evidence type="ECO:0000313" key="2">
    <source>
        <dbReference type="Proteomes" id="UP001295423"/>
    </source>
</evidence>
<dbReference type="PANTHER" id="PTHR33471:SF7">
    <property type="entry name" value="ATP-DEPENDENT ZINC METALLOPROTEASE-RELATED"/>
    <property type="match status" value="1"/>
</dbReference>
<accession>A0AAD2FIS4</accession>
<dbReference type="Proteomes" id="UP001295423">
    <property type="component" value="Unassembled WGS sequence"/>
</dbReference>
<dbReference type="AlphaFoldDB" id="A0AAD2FIS4"/>
<dbReference type="GO" id="GO:0004176">
    <property type="term" value="F:ATP-dependent peptidase activity"/>
    <property type="evidence" value="ECO:0007669"/>
    <property type="project" value="InterPro"/>
</dbReference>
<reference evidence="1" key="1">
    <citation type="submission" date="2023-08" db="EMBL/GenBank/DDBJ databases">
        <authorList>
            <person name="Audoor S."/>
            <person name="Bilcke G."/>
        </authorList>
    </citation>
    <scope>NUCLEOTIDE SEQUENCE</scope>
</reference>
<protein>
    <recommendedName>
        <fullName evidence="3">Peptidase M41 domain-containing protein</fullName>
    </recommendedName>
</protein>
<dbReference type="PANTHER" id="PTHR33471">
    <property type="entry name" value="ATP-DEPENDENT ZINC METALLOPROTEASE-RELATED"/>
    <property type="match status" value="1"/>
</dbReference>
<gene>
    <name evidence="1" type="ORF">CYCCA115_LOCUS8048</name>
</gene>
<sequence length="521" mass="57415">MTSENSSCFLRFQRIRIFFLLASFTLSKSFVHRLPSNSDSRQVQWKLRSEPSTLSDDTAVKKSTDILALKRLDQCASGSAAKALLEDFTGDGSLYRSISIPAGASDRGISDGDLAIQTKIRNKKYGIFDLIDLNGNRDADRASAGVLGVFLASSFSAIAANQNLPGPEIFRFVVVWILSFAPLALVGYGIATPDNLQALLVSIQRELFPTYRKRMIQHEAGHFLISHLLGFPIKGYSVNAVKNAVEFYPLSDRDAGVQRAKQLGFDKPINERVEDFFEPPSEDVPYFSKDGSGGSIVETQSVFRNAKNYTDNPFLRLSPRDEPRESWPFRGFNHQTIDQLAAISVAGVCAEILAFGNAEGGVADFSQLRQIFSSAEPELTEREMENRIRYAVGYTMTQLRLHLGALDSLAEVMARDGTVSECVAAIETCENVSGADAIFGDYELRRRKEFKNLGAGIIEKLFLGEKNADTEEDRLIEGKGGGYRKTKEPLIKITGDDPLYIALGISCLFVAWATNGGLSLH</sequence>
<dbReference type="EMBL" id="CAKOGP040001112">
    <property type="protein sequence ID" value="CAJ1942640.1"/>
    <property type="molecule type" value="Genomic_DNA"/>
</dbReference>
<dbReference type="GO" id="GO:0006508">
    <property type="term" value="P:proteolysis"/>
    <property type="evidence" value="ECO:0007669"/>
    <property type="project" value="InterPro"/>
</dbReference>